<dbReference type="InterPro" id="IPR029787">
    <property type="entry name" value="Nucleotide_cyclase"/>
</dbReference>
<dbReference type="PANTHER" id="PTHR45138">
    <property type="entry name" value="REGULATORY COMPONENTS OF SENSORY TRANSDUCTION SYSTEM"/>
    <property type="match status" value="1"/>
</dbReference>
<evidence type="ECO:0000313" key="2">
    <source>
        <dbReference type="EMBL" id="HIS81998.1"/>
    </source>
</evidence>
<dbReference type="Pfam" id="PF00990">
    <property type="entry name" value="GGDEF"/>
    <property type="match status" value="1"/>
</dbReference>
<protein>
    <submittedName>
        <fullName evidence="2">GGDEF domain-containing protein</fullName>
    </submittedName>
</protein>
<dbReference type="SUPFAM" id="SSF55073">
    <property type="entry name" value="Nucleotide cyclase"/>
    <property type="match status" value="1"/>
</dbReference>
<gene>
    <name evidence="2" type="ORF">IAD41_00095</name>
</gene>
<reference evidence="2" key="1">
    <citation type="submission" date="2020-10" db="EMBL/GenBank/DDBJ databases">
        <authorList>
            <person name="Gilroy R."/>
        </authorList>
    </citation>
    <scope>NUCLEOTIDE SEQUENCE</scope>
    <source>
        <strain evidence="2">CHK152-2994</strain>
    </source>
</reference>
<proteinExistence type="predicted"/>
<dbReference type="PANTHER" id="PTHR45138:SF9">
    <property type="entry name" value="DIGUANYLATE CYCLASE DGCM-RELATED"/>
    <property type="match status" value="1"/>
</dbReference>
<comment type="caution">
    <text evidence="2">The sequence shown here is derived from an EMBL/GenBank/DDBJ whole genome shotgun (WGS) entry which is preliminary data.</text>
</comment>
<dbReference type="PROSITE" id="PS50887">
    <property type="entry name" value="GGDEF"/>
    <property type="match status" value="1"/>
</dbReference>
<dbReference type="Gene3D" id="3.30.70.270">
    <property type="match status" value="1"/>
</dbReference>
<dbReference type="InterPro" id="IPR050469">
    <property type="entry name" value="Diguanylate_Cyclase"/>
</dbReference>
<dbReference type="Proteomes" id="UP000824139">
    <property type="component" value="Unassembled WGS sequence"/>
</dbReference>
<dbReference type="GO" id="GO:0052621">
    <property type="term" value="F:diguanylate cyclase activity"/>
    <property type="evidence" value="ECO:0007669"/>
    <property type="project" value="TreeGrafter"/>
</dbReference>
<organism evidence="2 3">
    <name type="scientific">Candidatus Scatenecus faecavium</name>
    <dbReference type="NCBI Taxonomy" id="2840915"/>
    <lineage>
        <taxon>Bacteria</taxon>
        <taxon>Candidatus Scatenecus</taxon>
    </lineage>
</organism>
<sequence length="290" mass="33571">MRNIIVYTSKKSSSLADVLAGLDDVNVRIEDAEKLRDYETLNPALLVVEDVPNIKDVLMVVKFKAPVLFVGEVFKGTTVRAYTYDMIKTPVDNDELLIRVKSMLKIRDLREKLLQVSTTDELTGLHNRKYLQERLEQEISRAKRYGTKLSCLLFDLDFFKVVNDIYGYEWGDVLLRSIADKLKQLIRKEDILTRYGDEEFLLILPNTSEENAFLFAERFRRDIEKMEFIPAGEEERHPITISGGISTYPCLEDTEEDVNTIIRYAEHALYNAKKRGKNMIVQFSQINLGE</sequence>
<dbReference type="GO" id="GO:0005886">
    <property type="term" value="C:plasma membrane"/>
    <property type="evidence" value="ECO:0007669"/>
    <property type="project" value="TreeGrafter"/>
</dbReference>
<dbReference type="GO" id="GO:1902201">
    <property type="term" value="P:negative regulation of bacterial-type flagellum-dependent cell motility"/>
    <property type="evidence" value="ECO:0007669"/>
    <property type="project" value="TreeGrafter"/>
</dbReference>
<reference evidence="2" key="2">
    <citation type="journal article" date="2021" name="PeerJ">
        <title>Extensive microbial diversity within the chicken gut microbiome revealed by metagenomics and culture.</title>
        <authorList>
            <person name="Gilroy R."/>
            <person name="Ravi A."/>
            <person name="Getino M."/>
            <person name="Pursley I."/>
            <person name="Horton D.L."/>
            <person name="Alikhan N.F."/>
            <person name="Baker D."/>
            <person name="Gharbi K."/>
            <person name="Hall N."/>
            <person name="Watson M."/>
            <person name="Adriaenssens E.M."/>
            <person name="Foster-Nyarko E."/>
            <person name="Jarju S."/>
            <person name="Secka A."/>
            <person name="Antonio M."/>
            <person name="Oren A."/>
            <person name="Chaudhuri R.R."/>
            <person name="La Ragione R."/>
            <person name="Hildebrand F."/>
            <person name="Pallen M.J."/>
        </authorList>
    </citation>
    <scope>NUCLEOTIDE SEQUENCE</scope>
    <source>
        <strain evidence="2">CHK152-2994</strain>
    </source>
</reference>
<evidence type="ECO:0000259" key="1">
    <source>
        <dbReference type="PROSITE" id="PS50887"/>
    </source>
</evidence>
<dbReference type="AlphaFoldDB" id="A0A9D1K3E7"/>
<dbReference type="SMART" id="SM00267">
    <property type="entry name" value="GGDEF"/>
    <property type="match status" value="1"/>
</dbReference>
<accession>A0A9D1K3E7</accession>
<feature type="domain" description="GGDEF" evidence="1">
    <location>
        <begin position="147"/>
        <end position="285"/>
    </location>
</feature>
<dbReference type="InterPro" id="IPR000160">
    <property type="entry name" value="GGDEF_dom"/>
</dbReference>
<dbReference type="CDD" id="cd01949">
    <property type="entry name" value="GGDEF"/>
    <property type="match status" value="1"/>
</dbReference>
<dbReference type="EMBL" id="DVJO01000004">
    <property type="protein sequence ID" value="HIS81998.1"/>
    <property type="molecule type" value="Genomic_DNA"/>
</dbReference>
<name>A0A9D1K3E7_9BACT</name>
<dbReference type="GO" id="GO:0043709">
    <property type="term" value="P:cell adhesion involved in single-species biofilm formation"/>
    <property type="evidence" value="ECO:0007669"/>
    <property type="project" value="TreeGrafter"/>
</dbReference>
<evidence type="ECO:0000313" key="3">
    <source>
        <dbReference type="Proteomes" id="UP000824139"/>
    </source>
</evidence>
<dbReference type="FunFam" id="3.30.70.270:FF:000001">
    <property type="entry name" value="Diguanylate cyclase domain protein"/>
    <property type="match status" value="1"/>
</dbReference>
<dbReference type="NCBIfam" id="TIGR00254">
    <property type="entry name" value="GGDEF"/>
    <property type="match status" value="1"/>
</dbReference>
<dbReference type="InterPro" id="IPR043128">
    <property type="entry name" value="Rev_trsase/Diguanyl_cyclase"/>
</dbReference>